<dbReference type="Gene3D" id="3.30.420.10">
    <property type="entry name" value="Ribonuclease H-like superfamily/Ribonuclease H"/>
    <property type="match status" value="1"/>
</dbReference>
<dbReference type="GO" id="GO:0003676">
    <property type="term" value="F:nucleic acid binding"/>
    <property type="evidence" value="ECO:0007669"/>
    <property type="project" value="InterPro"/>
</dbReference>
<dbReference type="InterPro" id="IPR036397">
    <property type="entry name" value="RNaseH_sf"/>
</dbReference>
<dbReference type="Proteomes" id="UP000887567">
    <property type="component" value="Unplaced"/>
</dbReference>
<proteinExistence type="predicted"/>
<dbReference type="SMART" id="SM00950">
    <property type="entry name" value="Piwi"/>
    <property type="match status" value="1"/>
</dbReference>
<keyword evidence="3" id="KW-1185">Reference proteome</keyword>
<dbReference type="SUPFAM" id="SSF53098">
    <property type="entry name" value="Ribonuclease H-like"/>
    <property type="match status" value="1"/>
</dbReference>
<dbReference type="RefSeq" id="XP_020901094.1">
    <property type="nucleotide sequence ID" value="XM_021045435.1"/>
</dbReference>
<dbReference type="GeneID" id="110239697"/>
<feature type="domain" description="Piwi" evidence="1">
    <location>
        <begin position="1"/>
        <end position="144"/>
    </location>
</feature>
<sequence>VVGSMDAHPCRYYASVRVQAHRQEIIAELAAMVKELLRQFYQCTMHKPHRIIFYRDGVSEGQFKQVLIHELRAIREACISLEVGYQPGITFVVVQKRHHTRLFCQEERDRCGRGGNIPPGTTVDHGITHPSEFDFYICSHAGIQ</sequence>
<dbReference type="OMA" id="CFAQQQH"/>
<evidence type="ECO:0000313" key="2">
    <source>
        <dbReference type="EnsemblMetazoa" id="XP_020901094.1"/>
    </source>
</evidence>
<dbReference type="PANTHER" id="PTHR22891">
    <property type="entry name" value="EUKARYOTIC TRANSLATION INITIATION FACTOR 2C"/>
    <property type="match status" value="1"/>
</dbReference>
<dbReference type="AlphaFoldDB" id="A0A913X9P8"/>
<dbReference type="EnsemblMetazoa" id="XM_021045435.1">
    <property type="protein sequence ID" value="XP_020901094.1"/>
    <property type="gene ID" value="LOC110239697"/>
</dbReference>
<dbReference type="PROSITE" id="PS50822">
    <property type="entry name" value="PIWI"/>
    <property type="match status" value="1"/>
</dbReference>
<dbReference type="InterPro" id="IPR003165">
    <property type="entry name" value="Piwi"/>
</dbReference>
<dbReference type="KEGG" id="epa:110239697"/>
<organism evidence="2 3">
    <name type="scientific">Exaiptasia diaphana</name>
    <name type="common">Tropical sea anemone</name>
    <name type="synonym">Aiptasia pulchella</name>
    <dbReference type="NCBI Taxonomy" id="2652724"/>
    <lineage>
        <taxon>Eukaryota</taxon>
        <taxon>Metazoa</taxon>
        <taxon>Cnidaria</taxon>
        <taxon>Anthozoa</taxon>
        <taxon>Hexacorallia</taxon>
        <taxon>Actiniaria</taxon>
        <taxon>Aiptasiidae</taxon>
        <taxon>Exaiptasia</taxon>
    </lineage>
</organism>
<evidence type="ECO:0000313" key="3">
    <source>
        <dbReference type="Proteomes" id="UP000887567"/>
    </source>
</evidence>
<dbReference type="InterPro" id="IPR012337">
    <property type="entry name" value="RNaseH-like_sf"/>
</dbReference>
<protein>
    <recommendedName>
        <fullName evidence="1">Piwi domain-containing protein</fullName>
    </recommendedName>
</protein>
<accession>A0A913X9P8</accession>
<dbReference type="OrthoDB" id="10252740at2759"/>
<reference evidence="2" key="1">
    <citation type="submission" date="2022-11" db="UniProtKB">
        <authorList>
            <consortium name="EnsemblMetazoa"/>
        </authorList>
    </citation>
    <scope>IDENTIFICATION</scope>
</reference>
<dbReference type="Pfam" id="PF02171">
    <property type="entry name" value="Piwi"/>
    <property type="match status" value="1"/>
</dbReference>
<evidence type="ECO:0000259" key="1">
    <source>
        <dbReference type="PROSITE" id="PS50822"/>
    </source>
</evidence>
<name>A0A913X9P8_EXADI</name>